<dbReference type="PANTHER" id="PTHR11802:SF70">
    <property type="entry name" value="SERINE CARBOXYPEPTIDASE CTSA-3.1"/>
    <property type="match status" value="1"/>
</dbReference>
<dbReference type="Pfam" id="PF00450">
    <property type="entry name" value="Peptidase_S10"/>
    <property type="match status" value="1"/>
</dbReference>
<evidence type="ECO:0000313" key="3">
    <source>
        <dbReference type="WBParaSite" id="MBELARI_LOCUS15530"/>
    </source>
</evidence>
<evidence type="ECO:0000313" key="2">
    <source>
        <dbReference type="Proteomes" id="UP000887575"/>
    </source>
</evidence>
<dbReference type="PRINTS" id="PR00724">
    <property type="entry name" value="CRBOXYPTASEC"/>
</dbReference>
<keyword evidence="2" id="KW-1185">Reference proteome</keyword>
<evidence type="ECO:0000256" key="1">
    <source>
        <dbReference type="ARBA" id="ARBA00009431"/>
    </source>
</evidence>
<dbReference type="Gene3D" id="3.40.50.1820">
    <property type="entry name" value="alpha/beta hydrolase"/>
    <property type="match status" value="1"/>
</dbReference>
<evidence type="ECO:0008006" key="4">
    <source>
        <dbReference type="Google" id="ProtNLM"/>
    </source>
</evidence>
<dbReference type="GO" id="GO:0006508">
    <property type="term" value="P:proteolysis"/>
    <property type="evidence" value="ECO:0007669"/>
    <property type="project" value="InterPro"/>
</dbReference>
<dbReference type="PANTHER" id="PTHR11802">
    <property type="entry name" value="SERINE PROTEASE FAMILY S10 SERINE CARBOXYPEPTIDASE"/>
    <property type="match status" value="1"/>
</dbReference>
<dbReference type="InterPro" id="IPR001563">
    <property type="entry name" value="Peptidase_S10"/>
</dbReference>
<reference evidence="3" key="1">
    <citation type="submission" date="2024-02" db="UniProtKB">
        <authorList>
            <consortium name="WormBaseParasite"/>
        </authorList>
    </citation>
    <scope>IDENTIFICATION</scope>
</reference>
<organism evidence="2 3">
    <name type="scientific">Mesorhabditis belari</name>
    <dbReference type="NCBI Taxonomy" id="2138241"/>
    <lineage>
        <taxon>Eukaryota</taxon>
        <taxon>Metazoa</taxon>
        <taxon>Ecdysozoa</taxon>
        <taxon>Nematoda</taxon>
        <taxon>Chromadorea</taxon>
        <taxon>Rhabditida</taxon>
        <taxon>Rhabditina</taxon>
        <taxon>Rhabditomorpha</taxon>
        <taxon>Rhabditoidea</taxon>
        <taxon>Rhabditidae</taxon>
        <taxon>Mesorhabditinae</taxon>
        <taxon>Mesorhabditis</taxon>
    </lineage>
</organism>
<dbReference type="Proteomes" id="UP000887575">
    <property type="component" value="Unassembled WGS sequence"/>
</dbReference>
<dbReference type="AlphaFoldDB" id="A0AAF3ENA0"/>
<dbReference type="WBParaSite" id="MBELARI_LOCUS15530">
    <property type="protein sequence ID" value="MBELARI_LOCUS15530"/>
    <property type="gene ID" value="MBELARI_LOCUS15530"/>
</dbReference>
<accession>A0AAF3ENA0</accession>
<dbReference type="SUPFAM" id="SSF53474">
    <property type="entry name" value="alpha/beta-Hydrolases"/>
    <property type="match status" value="1"/>
</dbReference>
<name>A0AAF3ENA0_9BILA</name>
<protein>
    <recommendedName>
        <fullName evidence="4">Serine carboxypeptidase</fullName>
    </recommendedName>
</protein>
<dbReference type="GO" id="GO:0004185">
    <property type="term" value="F:serine-type carboxypeptidase activity"/>
    <property type="evidence" value="ECO:0007669"/>
    <property type="project" value="InterPro"/>
</dbReference>
<sequence>MTSRFPGLGFTPPFKSYSGYLDAKNKNGTSNWKMFYWFIESKSEPEKDPLAIYYAGGPGCSGVGEAFEEMGPFYVNYGGDSLYENVYAWNAKANFLYLDSPIGVGFSYDTENHDFSFATDDQTAEQNYLALFDFFTRVAPEYATRDFYLTGSSYSGVWQPMLADLLVQSIVKGEFPNENFKGFAIGNGYLDVNDLNNALVLWDAYHGKISLSDWEEMKEICYINGVMKLWDLPEAEGIDAYMFYEECWGYQGDTAKEKKTRSKHSAMKKFKKGFEKTRLFYNKPNQDPSVNTAKLLNVDSSDNEFGYPCWQYGSLSNYMNKAEVQTVFQIADDWRVKSGELREWNECSNLINTIDQKYTHNYPTMSPFFDRIFENWKKPLKILIYNGDVDTVCNYLGDQKFVKRLAKEHDFVESDRTRWFFRGLTAGWQQRYAKNQIIIDVLTVKGAGHFVPNDRGGASVQMITAFLNQNPPNYDKTLIDPTPNPIEFDKMDKSSSKKSINQSIFSFIALFIYFYK</sequence>
<dbReference type="InterPro" id="IPR029058">
    <property type="entry name" value="AB_hydrolase_fold"/>
</dbReference>
<comment type="similarity">
    <text evidence="1">Belongs to the peptidase S10 family.</text>
</comment>
<proteinExistence type="inferred from homology"/>